<protein>
    <recommendedName>
        <fullName evidence="4">Integrase catalytic domain-containing protein</fullName>
    </recommendedName>
</protein>
<organism evidence="5 6">
    <name type="scientific">Mikania micrantha</name>
    <name type="common">bitter vine</name>
    <dbReference type="NCBI Taxonomy" id="192012"/>
    <lineage>
        <taxon>Eukaryota</taxon>
        <taxon>Viridiplantae</taxon>
        <taxon>Streptophyta</taxon>
        <taxon>Embryophyta</taxon>
        <taxon>Tracheophyta</taxon>
        <taxon>Spermatophyta</taxon>
        <taxon>Magnoliopsida</taxon>
        <taxon>eudicotyledons</taxon>
        <taxon>Gunneridae</taxon>
        <taxon>Pentapetalae</taxon>
        <taxon>asterids</taxon>
        <taxon>campanulids</taxon>
        <taxon>Asterales</taxon>
        <taxon>Asteraceae</taxon>
        <taxon>Asteroideae</taxon>
        <taxon>Heliantheae alliance</taxon>
        <taxon>Eupatorieae</taxon>
        <taxon>Mikania</taxon>
    </lineage>
</organism>
<dbReference type="InterPro" id="IPR001584">
    <property type="entry name" value="Integrase_cat-core"/>
</dbReference>
<dbReference type="AlphaFoldDB" id="A0A5N6PTK9"/>
<evidence type="ECO:0000313" key="6">
    <source>
        <dbReference type="Proteomes" id="UP000326396"/>
    </source>
</evidence>
<dbReference type="Proteomes" id="UP000326396">
    <property type="component" value="Linkage Group LG10"/>
</dbReference>
<evidence type="ECO:0000256" key="1">
    <source>
        <dbReference type="ARBA" id="ARBA00022723"/>
    </source>
</evidence>
<comment type="caution">
    <text evidence="5">The sequence shown here is derived from an EMBL/GenBank/DDBJ whole genome shotgun (WGS) entry which is preliminary data.</text>
</comment>
<dbReference type="InterPro" id="IPR013103">
    <property type="entry name" value="RVT_2"/>
</dbReference>
<gene>
    <name evidence="5" type="ORF">E3N88_04152</name>
</gene>
<feature type="region of interest" description="Disordered" evidence="3">
    <location>
        <begin position="151"/>
        <end position="170"/>
    </location>
</feature>
<dbReference type="GO" id="GO:0016787">
    <property type="term" value="F:hydrolase activity"/>
    <property type="evidence" value="ECO:0007669"/>
    <property type="project" value="UniProtKB-KW"/>
</dbReference>
<dbReference type="InterPro" id="IPR039537">
    <property type="entry name" value="Retrotran_Ty1/copia-like"/>
</dbReference>
<dbReference type="EMBL" id="SZYD01000002">
    <property type="protein sequence ID" value="KAD7116884.1"/>
    <property type="molecule type" value="Genomic_DNA"/>
</dbReference>
<name>A0A5N6PTK9_9ASTR</name>
<dbReference type="SUPFAM" id="SSF53098">
    <property type="entry name" value="Ribonuclease H-like"/>
    <property type="match status" value="1"/>
</dbReference>
<evidence type="ECO:0000313" key="5">
    <source>
        <dbReference type="EMBL" id="KAD7116884.1"/>
    </source>
</evidence>
<reference evidence="5 6" key="1">
    <citation type="submission" date="2019-05" db="EMBL/GenBank/DDBJ databases">
        <title>Mikania micrantha, genome provides insights into the molecular mechanism of rapid growth.</title>
        <authorList>
            <person name="Liu B."/>
        </authorList>
    </citation>
    <scope>NUCLEOTIDE SEQUENCE [LARGE SCALE GENOMIC DNA]</scope>
    <source>
        <strain evidence="5">NLD-2019</strain>
        <tissue evidence="5">Leaf</tissue>
    </source>
</reference>
<dbReference type="GO" id="GO:0015074">
    <property type="term" value="P:DNA integration"/>
    <property type="evidence" value="ECO:0007669"/>
    <property type="project" value="InterPro"/>
</dbReference>
<dbReference type="PANTHER" id="PTHR42648">
    <property type="entry name" value="TRANSPOSASE, PUTATIVE-RELATED"/>
    <property type="match status" value="1"/>
</dbReference>
<sequence>MVRGLPLFNSQKEVCGDCCVGKQHKNPIPRKAAWSAKRRLELIHSDICGSITPISNSGKRKIGIRRQLTTSFTPQQNGVTEHKNRTVMNTVLTILAAKNMPKSYWAEAVTWVFYVRNRCPTKAWKNMTPQEAWSGERPNVEHFKTWGWDCDDESDEERDSTQEASLDEPHATADEHKFTSFTNRWEFEMRDLGILRFYLGVEVVQTSPGVYISQKKYAMELLKRFHMEDCNSVLNPMVQGSKLIKGEGREVDVTQLGADPRKEHTGAGKRILRYIQGTLDHGIWYGKEEKMGFNIFTDSSDYAGGKESIKSNSGYVFIWGGGAIAWALKKQYVVALS</sequence>
<dbReference type="Pfam" id="PF07727">
    <property type="entry name" value="RVT_2"/>
    <property type="match status" value="1"/>
</dbReference>
<dbReference type="PANTHER" id="PTHR42648:SF18">
    <property type="entry name" value="RETROTRANSPOSON, UNCLASSIFIED-LIKE PROTEIN"/>
    <property type="match status" value="1"/>
</dbReference>
<evidence type="ECO:0000256" key="3">
    <source>
        <dbReference type="SAM" id="MobiDB-lite"/>
    </source>
</evidence>
<proteinExistence type="predicted"/>
<dbReference type="InterPro" id="IPR012337">
    <property type="entry name" value="RNaseH-like_sf"/>
</dbReference>
<dbReference type="Gene3D" id="3.30.420.10">
    <property type="entry name" value="Ribonuclease H-like superfamily/Ribonuclease H"/>
    <property type="match status" value="1"/>
</dbReference>
<accession>A0A5N6PTK9</accession>
<keyword evidence="1" id="KW-0479">Metal-binding</keyword>
<dbReference type="GO" id="GO:0046872">
    <property type="term" value="F:metal ion binding"/>
    <property type="evidence" value="ECO:0007669"/>
    <property type="project" value="UniProtKB-KW"/>
</dbReference>
<dbReference type="GO" id="GO:0003676">
    <property type="term" value="F:nucleic acid binding"/>
    <property type="evidence" value="ECO:0007669"/>
    <property type="project" value="InterPro"/>
</dbReference>
<evidence type="ECO:0000256" key="2">
    <source>
        <dbReference type="ARBA" id="ARBA00022801"/>
    </source>
</evidence>
<keyword evidence="6" id="KW-1185">Reference proteome</keyword>
<dbReference type="OrthoDB" id="1744741at2759"/>
<dbReference type="InterPro" id="IPR036397">
    <property type="entry name" value="RNaseH_sf"/>
</dbReference>
<feature type="domain" description="Integrase catalytic" evidence="4">
    <location>
        <begin position="41"/>
        <end position="137"/>
    </location>
</feature>
<dbReference type="PROSITE" id="PS50994">
    <property type="entry name" value="INTEGRASE"/>
    <property type="match status" value="1"/>
</dbReference>
<evidence type="ECO:0000259" key="4">
    <source>
        <dbReference type="PROSITE" id="PS50994"/>
    </source>
</evidence>
<keyword evidence="2" id="KW-0378">Hydrolase</keyword>